<dbReference type="InterPro" id="IPR005335">
    <property type="entry name" value="Terminase_ssu"/>
</dbReference>
<organism evidence="3 4">
    <name type="scientific">Methylotenera mobilis</name>
    <dbReference type="NCBI Taxonomy" id="359408"/>
    <lineage>
        <taxon>Bacteria</taxon>
        <taxon>Pseudomonadati</taxon>
        <taxon>Pseudomonadota</taxon>
        <taxon>Betaproteobacteria</taxon>
        <taxon>Nitrosomonadales</taxon>
        <taxon>Methylophilaceae</taxon>
        <taxon>Methylotenera</taxon>
    </lineage>
</organism>
<gene>
    <name evidence="3" type="ORF">DCW48_10675</name>
</gene>
<dbReference type="PANTHER" id="PTHR41328:SF2">
    <property type="entry name" value="TERMINASE SMALL SUBUNIT"/>
    <property type="match status" value="1"/>
</dbReference>
<comment type="caution">
    <text evidence="3">The sequence shown here is derived from an EMBL/GenBank/DDBJ whole genome shotgun (WGS) entry which is preliminary data.</text>
</comment>
<evidence type="ECO:0000256" key="2">
    <source>
        <dbReference type="ARBA" id="ARBA00023219"/>
    </source>
</evidence>
<protein>
    <recommendedName>
        <fullName evidence="5">Terminase small subunit</fullName>
    </recommendedName>
</protein>
<evidence type="ECO:0000313" key="4">
    <source>
        <dbReference type="Proteomes" id="UP000264313"/>
    </source>
</evidence>
<proteinExistence type="predicted"/>
<keyword evidence="2" id="KW-0231">Viral genome packaging</keyword>
<accession>A0A351RD23</accession>
<reference evidence="3 4" key="1">
    <citation type="journal article" date="2018" name="Nat. Biotechnol.">
        <title>A standardized bacterial taxonomy based on genome phylogeny substantially revises the tree of life.</title>
        <authorList>
            <person name="Parks D.H."/>
            <person name="Chuvochina M."/>
            <person name="Waite D.W."/>
            <person name="Rinke C."/>
            <person name="Skarshewski A."/>
            <person name="Chaumeil P.A."/>
            <person name="Hugenholtz P."/>
        </authorList>
    </citation>
    <scope>NUCLEOTIDE SEQUENCE [LARGE SCALE GENOMIC DNA]</scope>
    <source>
        <strain evidence="3">UBA9958</strain>
    </source>
</reference>
<dbReference type="InterPro" id="IPR052404">
    <property type="entry name" value="SPP1-like_terminase"/>
</dbReference>
<dbReference type="Pfam" id="PF03592">
    <property type="entry name" value="Terminase_2"/>
    <property type="match status" value="1"/>
</dbReference>
<dbReference type="Proteomes" id="UP000264313">
    <property type="component" value="Unassembled WGS sequence"/>
</dbReference>
<dbReference type="PANTHER" id="PTHR41328">
    <property type="entry name" value="TERMINASE SMALL SUBUNIT-RELATED"/>
    <property type="match status" value="1"/>
</dbReference>
<dbReference type="GO" id="GO:0051276">
    <property type="term" value="P:chromosome organization"/>
    <property type="evidence" value="ECO:0007669"/>
    <property type="project" value="InterPro"/>
</dbReference>
<evidence type="ECO:0000313" key="3">
    <source>
        <dbReference type="EMBL" id="HBA09944.1"/>
    </source>
</evidence>
<keyword evidence="1" id="KW-1188">Viral release from host cell</keyword>
<sequence length="158" mass="17475">MDFEALSKLTSKQRAFLTHYLGNGQDGTKAAIAAGYSDKAASKQAYTLLNNPNVQAAWKEMGEVTSSHHAIVTEIREQYAANIASIFEIQEFWTKLVRSNKDENGDYIKLDARIRASELLAKNMGMFVDKIEHSGKDGADLPCITLNFIKSDTTINNG</sequence>
<dbReference type="InterPro" id="IPR038713">
    <property type="entry name" value="Terminase_Gp1_N_sf"/>
</dbReference>
<evidence type="ECO:0008006" key="5">
    <source>
        <dbReference type="Google" id="ProtNLM"/>
    </source>
</evidence>
<dbReference type="Gene3D" id="1.10.10.1400">
    <property type="entry name" value="Terminase, small subunit, N-terminal DNA-binding domain, HTH motif"/>
    <property type="match status" value="1"/>
</dbReference>
<name>A0A351RD23_9PROT</name>
<dbReference type="AlphaFoldDB" id="A0A351RD23"/>
<evidence type="ECO:0000256" key="1">
    <source>
        <dbReference type="ARBA" id="ARBA00022612"/>
    </source>
</evidence>
<dbReference type="EMBL" id="DNAA01000249">
    <property type="protein sequence ID" value="HBA09944.1"/>
    <property type="molecule type" value="Genomic_DNA"/>
</dbReference>